<evidence type="ECO:0000313" key="2">
    <source>
        <dbReference type="EMBL" id="RVW71424.1"/>
    </source>
</evidence>
<proteinExistence type="predicted"/>
<organism evidence="2 3">
    <name type="scientific">Vitis vinifera</name>
    <name type="common">Grape</name>
    <dbReference type="NCBI Taxonomy" id="29760"/>
    <lineage>
        <taxon>Eukaryota</taxon>
        <taxon>Viridiplantae</taxon>
        <taxon>Streptophyta</taxon>
        <taxon>Embryophyta</taxon>
        <taxon>Tracheophyta</taxon>
        <taxon>Spermatophyta</taxon>
        <taxon>Magnoliopsida</taxon>
        <taxon>eudicotyledons</taxon>
        <taxon>Gunneridae</taxon>
        <taxon>Pentapetalae</taxon>
        <taxon>rosids</taxon>
        <taxon>Vitales</taxon>
        <taxon>Vitaceae</taxon>
        <taxon>Viteae</taxon>
        <taxon>Vitis</taxon>
    </lineage>
</organism>
<name>A0A438GGV0_VITVI</name>
<feature type="compositionally biased region" description="Polar residues" evidence="1">
    <location>
        <begin position="165"/>
        <end position="178"/>
    </location>
</feature>
<comment type="caution">
    <text evidence="2">The sequence shown here is derived from an EMBL/GenBank/DDBJ whole genome shotgun (WGS) entry which is preliminary data.</text>
</comment>
<evidence type="ECO:0000256" key="1">
    <source>
        <dbReference type="SAM" id="MobiDB-lite"/>
    </source>
</evidence>
<dbReference type="EMBL" id="QGNW01000438">
    <property type="protein sequence ID" value="RVW71424.1"/>
    <property type="molecule type" value="Genomic_DNA"/>
</dbReference>
<gene>
    <name evidence="2" type="ORF">CK203_058107</name>
</gene>
<accession>A0A438GGV0</accession>
<feature type="compositionally biased region" description="Polar residues" evidence="1">
    <location>
        <begin position="114"/>
        <end position="144"/>
    </location>
</feature>
<sequence length="226" mass="25170">MIVGTQQAGMGIEPPFPYEIKHKYLDMEYKDMEAFYLNPRFQYRCGVGSDPDLVQVVHDVFVTLDPTMEVEWWFMYGNRTPTLRRSLHLDDEDGNPDPRIVTHVQETGVDVERSTVTSRPSFNFTSVEHSSRPNATGTSASSYDGSRGKGTNDGNDPGNNGGDIRQQQQNGQPLTSLTCEDDFTHCTQDEDHGSRRASPSVGAIGKPCRGRYTTKDDAIQQGLIFG</sequence>
<dbReference type="Proteomes" id="UP000288805">
    <property type="component" value="Unassembled WGS sequence"/>
</dbReference>
<protein>
    <submittedName>
        <fullName evidence="2">Uncharacterized protein</fullName>
    </submittedName>
</protein>
<reference evidence="2 3" key="1">
    <citation type="journal article" date="2018" name="PLoS Genet.">
        <title>Population sequencing reveals clonal diversity and ancestral inbreeding in the grapevine cultivar Chardonnay.</title>
        <authorList>
            <person name="Roach M.J."/>
            <person name="Johnson D.L."/>
            <person name="Bohlmann J."/>
            <person name="van Vuuren H.J."/>
            <person name="Jones S.J."/>
            <person name="Pretorius I.S."/>
            <person name="Schmidt S.A."/>
            <person name="Borneman A.R."/>
        </authorList>
    </citation>
    <scope>NUCLEOTIDE SEQUENCE [LARGE SCALE GENOMIC DNA]</scope>
    <source>
        <strain evidence="3">cv. Chardonnay</strain>
        <tissue evidence="2">Leaf</tissue>
    </source>
</reference>
<feature type="region of interest" description="Disordered" evidence="1">
    <location>
        <begin position="107"/>
        <end position="179"/>
    </location>
</feature>
<evidence type="ECO:0000313" key="3">
    <source>
        <dbReference type="Proteomes" id="UP000288805"/>
    </source>
</evidence>
<dbReference type="AlphaFoldDB" id="A0A438GGV0"/>